<dbReference type="GO" id="GO:0004222">
    <property type="term" value="F:metalloendopeptidase activity"/>
    <property type="evidence" value="ECO:0007669"/>
    <property type="project" value="InterPro"/>
</dbReference>
<comment type="cofactor">
    <cofactor evidence="1">
        <name>Zn(2+)</name>
        <dbReference type="ChEBI" id="CHEBI:29105"/>
    </cofactor>
</comment>
<evidence type="ECO:0000256" key="2">
    <source>
        <dbReference type="ARBA" id="ARBA00004141"/>
    </source>
</evidence>
<gene>
    <name evidence="12" type="ORF">LCGC14_0031270</name>
</gene>
<dbReference type="GO" id="GO:0016020">
    <property type="term" value="C:membrane"/>
    <property type="evidence" value="ECO:0007669"/>
    <property type="project" value="UniProtKB-SubCell"/>
</dbReference>
<comment type="subcellular location">
    <subcellularLocation>
        <location evidence="2">Membrane</location>
        <topology evidence="2">Multi-pass membrane protein</topology>
    </subcellularLocation>
</comment>
<organism evidence="12">
    <name type="scientific">marine sediment metagenome</name>
    <dbReference type="NCBI Taxonomy" id="412755"/>
    <lineage>
        <taxon>unclassified sequences</taxon>
        <taxon>metagenomes</taxon>
        <taxon>ecological metagenomes</taxon>
    </lineage>
</organism>
<dbReference type="PROSITE" id="PS50106">
    <property type="entry name" value="PDZ"/>
    <property type="match status" value="1"/>
</dbReference>
<evidence type="ECO:0000313" key="12">
    <source>
        <dbReference type="EMBL" id="KKO09634.1"/>
    </source>
</evidence>
<dbReference type="Pfam" id="PF02163">
    <property type="entry name" value="Peptidase_M50"/>
    <property type="match status" value="1"/>
</dbReference>
<dbReference type="Gene3D" id="2.30.42.10">
    <property type="match status" value="2"/>
</dbReference>
<keyword evidence="8" id="KW-0482">Metalloprotease</keyword>
<accession>A0A0F9YXW5</accession>
<keyword evidence="9 10" id="KW-0472">Membrane</keyword>
<feature type="transmembrane region" description="Helical" evidence="10">
    <location>
        <begin position="6"/>
        <end position="28"/>
    </location>
</feature>
<protein>
    <recommendedName>
        <fullName evidence="11">PDZ domain-containing protein</fullName>
    </recommendedName>
</protein>
<dbReference type="CDD" id="cd06163">
    <property type="entry name" value="S2P-M50_PDZ_RseP-like"/>
    <property type="match status" value="2"/>
</dbReference>
<dbReference type="InterPro" id="IPR001478">
    <property type="entry name" value="PDZ"/>
</dbReference>
<keyword evidence="7 10" id="KW-1133">Transmembrane helix</keyword>
<reference evidence="12" key="1">
    <citation type="journal article" date="2015" name="Nature">
        <title>Complex archaea that bridge the gap between prokaryotes and eukaryotes.</title>
        <authorList>
            <person name="Spang A."/>
            <person name="Saw J.H."/>
            <person name="Jorgensen S.L."/>
            <person name="Zaremba-Niedzwiedzka K."/>
            <person name="Martijn J."/>
            <person name="Lind A.E."/>
            <person name="van Eijk R."/>
            <person name="Schleper C."/>
            <person name="Guy L."/>
            <person name="Ettema T.J."/>
        </authorList>
    </citation>
    <scope>NUCLEOTIDE SEQUENCE</scope>
</reference>
<evidence type="ECO:0000256" key="3">
    <source>
        <dbReference type="ARBA" id="ARBA00022670"/>
    </source>
</evidence>
<sequence>MDLLFTLLATIVALGLLVTIHEYGHFWVARRCGVKVLRFSIGFGSALVRWHDKRGTEYVIAAIPLGGYVKMLDEREGPVPDNELDQAFNRKDVKKRIAIVAAGPIANFLLAITAFWLIAVFGITTVAPVIGPVEPDSVAERAGLYEGLELVEIDGVPIQSWQEVNLQLIRRLGETGQLHILARELPDSSPQRYTLELQDWLRGSEQPDPIGSLGLTTWQPRISPEIGQITPDGAAQRSGLQEGDLIVAIDQQPVDDWINQVVPTIQQSAGKSLEMEIERNGGRLSVTVTPESKEQDGSRIGFIGAGVAAFGWPDHMIRTIEYNPLAAIPVAAVKTWDMTILTLDSLKKMITGLVSAKNLSGPITIAKVAGASAKSGPESFLSFIAYLSISLGVLNLLPIPVLDGGHLVYYSAEWIRGKPLSERIQGWGLQIGLTLIVGVMVFAIYNDISRLGG</sequence>
<evidence type="ECO:0000256" key="8">
    <source>
        <dbReference type="ARBA" id="ARBA00023049"/>
    </source>
</evidence>
<dbReference type="Pfam" id="PF17820">
    <property type="entry name" value="PDZ_6"/>
    <property type="match status" value="1"/>
</dbReference>
<feature type="domain" description="PDZ" evidence="11">
    <location>
        <begin position="194"/>
        <end position="281"/>
    </location>
</feature>
<dbReference type="SMART" id="SM00228">
    <property type="entry name" value="PDZ"/>
    <property type="match status" value="2"/>
</dbReference>
<dbReference type="InterPro" id="IPR041489">
    <property type="entry name" value="PDZ_6"/>
</dbReference>
<dbReference type="SUPFAM" id="SSF50156">
    <property type="entry name" value="PDZ domain-like"/>
    <property type="match status" value="2"/>
</dbReference>
<feature type="transmembrane region" description="Helical" evidence="10">
    <location>
        <begin position="424"/>
        <end position="445"/>
    </location>
</feature>
<dbReference type="NCBIfam" id="TIGR00054">
    <property type="entry name" value="RIP metalloprotease RseP"/>
    <property type="match status" value="1"/>
</dbReference>
<keyword evidence="3" id="KW-0645">Protease</keyword>
<evidence type="ECO:0000256" key="1">
    <source>
        <dbReference type="ARBA" id="ARBA00001947"/>
    </source>
</evidence>
<comment type="caution">
    <text evidence="12">The sequence shown here is derived from an EMBL/GenBank/DDBJ whole genome shotgun (WGS) entry which is preliminary data.</text>
</comment>
<evidence type="ECO:0000259" key="11">
    <source>
        <dbReference type="PROSITE" id="PS50106"/>
    </source>
</evidence>
<dbReference type="InterPro" id="IPR004387">
    <property type="entry name" value="Pept_M50_Zn"/>
</dbReference>
<dbReference type="InterPro" id="IPR008915">
    <property type="entry name" value="Peptidase_M50"/>
</dbReference>
<keyword evidence="5" id="KW-0378">Hydrolase</keyword>
<dbReference type="GO" id="GO:0006508">
    <property type="term" value="P:proteolysis"/>
    <property type="evidence" value="ECO:0007669"/>
    <property type="project" value="UniProtKB-KW"/>
</dbReference>
<name>A0A0F9YXW5_9ZZZZ</name>
<evidence type="ECO:0000256" key="7">
    <source>
        <dbReference type="ARBA" id="ARBA00022989"/>
    </source>
</evidence>
<keyword evidence="4 10" id="KW-0812">Transmembrane</keyword>
<evidence type="ECO:0000256" key="5">
    <source>
        <dbReference type="ARBA" id="ARBA00022801"/>
    </source>
</evidence>
<feature type="transmembrane region" description="Helical" evidence="10">
    <location>
        <begin position="97"/>
        <end position="123"/>
    </location>
</feature>
<evidence type="ECO:0000256" key="6">
    <source>
        <dbReference type="ARBA" id="ARBA00022833"/>
    </source>
</evidence>
<evidence type="ECO:0000256" key="4">
    <source>
        <dbReference type="ARBA" id="ARBA00022692"/>
    </source>
</evidence>
<dbReference type="AlphaFoldDB" id="A0A0F9YXW5"/>
<dbReference type="PANTHER" id="PTHR42837">
    <property type="entry name" value="REGULATOR OF SIGMA-E PROTEASE RSEP"/>
    <property type="match status" value="1"/>
</dbReference>
<dbReference type="EMBL" id="LAZR01000006">
    <property type="protein sequence ID" value="KKO09634.1"/>
    <property type="molecule type" value="Genomic_DNA"/>
</dbReference>
<keyword evidence="6" id="KW-0862">Zinc</keyword>
<dbReference type="PANTHER" id="PTHR42837:SF2">
    <property type="entry name" value="MEMBRANE METALLOPROTEASE ARASP2, CHLOROPLASTIC-RELATED"/>
    <property type="match status" value="1"/>
</dbReference>
<proteinExistence type="predicted"/>
<dbReference type="InterPro" id="IPR036034">
    <property type="entry name" value="PDZ_sf"/>
</dbReference>
<dbReference type="NCBIfam" id="NF008046">
    <property type="entry name" value="PRK10779.1"/>
    <property type="match status" value="1"/>
</dbReference>
<dbReference type="CDD" id="cd23081">
    <property type="entry name" value="cpPDZ_EcRseP-like"/>
    <property type="match status" value="1"/>
</dbReference>
<evidence type="ECO:0000256" key="9">
    <source>
        <dbReference type="ARBA" id="ARBA00023136"/>
    </source>
</evidence>
<evidence type="ECO:0000256" key="10">
    <source>
        <dbReference type="SAM" id="Phobius"/>
    </source>
</evidence>